<dbReference type="HOGENOM" id="CLU_017375_1_2_1"/>
<dbReference type="CDD" id="cd02440">
    <property type="entry name" value="AdoMet_MTases"/>
    <property type="match status" value="1"/>
</dbReference>
<dbReference type="FunFam" id="2.70.160.11:FF:000001">
    <property type="entry name" value="Blast:Protein arginine N-methyltransferase 1"/>
    <property type="match status" value="1"/>
</dbReference>
<dbReference type="GO" id="GO:0006406">
    <property type="term" value="P:mRNA export from nucleus"/>
    <property type="evidence" value="ECO:0007669"/>
    <property type="project" value="EnsemblFungi"/>
</dbReference>
<dbReference type="GO" id="GO:0060567">
    <property type="term" value="P:negative regulation of termination of DNA-templated transcription"/>
    <property type="evidence" value="ECO:0007669"/>
    <property type="project" value="EnsemblFungi"/>
</dbReference>
<dbReference type="OMA" id="CTHTKVK"/>
<dbReference type="PANTHER" id="PTHR11006">
    <property type="entry name" value="PROTEIN ARGININE N-METHYLTRANSFERASE"/>
    <property type="match status" value="1"/>
</dbReference>
<dbReference type="InterPro" id="IPR055135">
    <property type="entry name" value="PRMT_dom"/>
</dbReference>
<dbReference type="GO" id="GO:0032968">
    <property type="term" value="P:positive regulation of transcription elongation by RNA polymerase II"/>
    <property type="evidence" value="ECO:0007669"/>
    <property type="project" value="EnsemblFungi"/>
</dbReference>
<dbReference type="FunFam" id="3.40.50.150:FF:000050">
    <property type="entry name" value="Hnrnp arginine n-methyltransferase"/>
    <property type="match status" value="1"/>
</dbReference>
<evidence type="ECO:0000256" key="1">
    <source>
        <dbReference type="ARBA" id="ARBA00022603"/>
    </source>
</evidence>
<dbReference type="GO" id="GO:0032259">
    <property type="term" value="P:methylation"/>
    <property type="evidence" value="ECO:0007669"/>
    <property type="project" value="UniProtKB-KW"/>
</dbReference>
<dbReference type="Proteomes" id="UP000002866">
    <property type="component" value="Chromosome 7"/>
</dbReference>
<dbReference type="InParanoid" id="I2H777"/>
<evidence type="ECO:0000256" key="2">
    <source>
        <dbReference type="ARBA" id="ARBA00022679"/>
    </source>
</evidence>
<dbReference type="InterPro" id="IPR029063">
    <property type="entry name" value="SAM-dependent_MTases_sf"/>
</dbReference>
<evidence type="ECO:0000313" key="6">
    <source>
        <dbReference type="EMBL" id="CCH62229.1"/>
    </source>
</evidence>
<dbReference type="GO" id="GO:0035241">
    <property type="term" value="F:protein-arginine omega-N monomethyltransferase activity"/>
    <property type="evidence" value="ECO:0007669"/>
    <property type="project" value="EnsemblFungi"/>
</dbReference>
<dbReference type="STRING" id="1071380.I2H777"/>
<dbReference type="KEGG" id="tbl:TBLA_0G02920"/>
<dbReference type="GO" id="GO:0005634">
    <property type="term" value="C:nucleus"/>
    <property type="evidence" value="ECO:0007669"/>
    <property type="project" value="EnsemblFungi"/>
</dbReference>
<dbReference type="GO" id="GO:0035242">
    <property type="term" value="F:protein-arginine omega-N asymmetric methyltransferase activity"/>
    <property type="evidence" value="ECO:0007669"/>
    <property type="project" value="EnsemblFungi"/>
</dbReference>
<dbReference type="RefSeq" id="XP_004181748.1">
    <property type="nucleotide sequence ID" value="XM_004181700.1"/>
</dbReference>
<evidence type="ECO:0000259" key="5">
    <source>
        <dbReference type="Pfam" id="PF22528"/>
    </source>
</evidence>
<accession>I2H777</accession>
<sequence>MSKTTEADSATVKNELNQFEQHYFNSYDHFGIHEEMLQDTVRTLSYRNAIVQNKDLFKDKIVLDVGCGTGILSMFAAKNGAKHVIGVDMSNIIEMAKEIVELNGYSDKITLLRGKLEDVVLPYKKVDIIISEWMGYFLLYESMLDTVLYARDKYLVEGGLILPDKCSIHLAGLEDSQYKDEKLNYWQDVYGFDYSPFIPLVKKEPLVDIVDNKCVNTTKTKLIEFDLNTVTVADLAFTSKFKVEAKRQDFINGVICWFDIVFPAPRHRKPIEFSTGPHAPYTHWKQTVFYFPDDLECEKGDILEGTLVCKPSKTNNRDLDIKIKYDFQAKGADSEERSVKNEGSFIMH</sequence>
<keyword evidence="7" id="KW-1185">Reference proteome</keyword>
<dbReference type="SUPFAM" id="SSF53335">
    <property type="entry name" value="S-adenosyl-L-methionine-dependent methyltransferases"/>
    <property type="match status" value="1"/>
</dbReference>
<name>I2H777_HENB6</name>
<dbReference type="Pfam" id="PF22528">
    <property type="entry name" value="PRMT_C"/>
    <property type="match status" value="1"/>
</dbReference>
<protein>
    <recommendedName>
        <fullName evidence="5">Protein arginine N-methyltransferase domain-containing protein</fullName>
    </recommendedName>
</protein>
<dbReference type="OrthoDB" id="7848332at2759"/>
<dbReference type="EMBL" id="HE806322">
    <property type="protein sequence ID" value="CCH62229.1"/>
    <property type="molecule type" value="Genomic_DNA"/>
</dbReference>
<dbReference type="FunCoup" id="I2H777">
    <property type="interactions" value="1014"/>
</dbReference>
<dbReference type="GO" id="GO:0042802">
    <property type="term" value="F:identical protein binding"/>
    <property type="evidence" value="ECO:0007669"/>
    <property type="project" value="EnsemblFungi"/>
</dbReference>
<dbReference type="GO" id="GO:0042054">
    <property type="term" value="F:histone methyltransferase activity"/>
    <property type="evidence" value="ECO:0007669"/>
    <property type="project" value="TreeGrafter"/>
</dbReference>
<feature type="domain" description="Protein arginine N-methyltransferase" evidence="5">
    <location>
        <begin position="164"/>
        <end position="328"/>
    </location>
</feature>
<keyword evidence="3 4" id="KW-0949">S-adenosyl-L-methionine</keyword>
<dbReference type="Gene3D" id="3.40.50.150">
    <property type="entry name" value="Vaccinia Virus protein VP39"/>
    <property type="match status" value="1"/>
</dbReference>
<evidence type="ECO:0000313" key="7">
    <source>
        <dbReference type="Proteomes" id="UP000002866"/>
    </source>
</evidence>
<evidence type="ECO:0000256" key="3">
    <source>
        <dbReference type="ARBA" id="ARBA00022691"/>
    </source>
</evidence>
<dbReference type="Pfam" id="PF06325">
    <property type="entry name" value="PrmA"/>
    <property type="match status" value="1"/>
</dbReference>
<gene>
    <name evidence="6" type="primary">TBLA0G02920</name>
    <name evidence="6" type="ORF">TBLA_0G02920</name>
</gene>
<proteinExistence type="predicted"/>
<dbReference type="Gene3D" id="2.70.160.11">
    <property type="entry name" value="Hnrnp arginine n-methyltransferase1"/>
    <property type="match status" value="1"/>
</dbReference>
<reference evidence="6 7" key="1">
    <citation type="journal article" date="2011" name="Proc. Natl. Acad. Sci. U.S.A.">
        <title>Evolutionary erosion of yeast sex chromosomes by mating-type switching accidents.</title>
        <authorList>
            <person name="Gordon J.L."/>
            <person name="Armisen D."/>
            <person name="Proux-Wera E."/>
            <person name="Oheigeartaigh S.S."/>
            <person name="Byrne K.P."/>
            <person name="Wolfe K.H."/>
        </authorList>
    </citation>
    <scope>NUCLEOTIDE SEQUENCE [LARGE SCALE GENOMIC DNA]</scope>
    <source>
        <strain evidence="7">ATCC 34711 / CBS 6284 / DSM 70876 / NBRC 10599 / NRRL Y-10934 / UCD 77-7</strain>
    </source>
</reference>
<dbReference type="PANTHER" id="PTHR11006:SF53">
    <property type="entry name" value="PROTEIN ARGININE N-METHYLTRANSFERASE 3"/>
    <property type="match status" value="1"/>
</dbReference>
<dbReference type="eggNOG" id="KOG1499">
    <property type="taxonomic scope" value="Eukaryota"/>
</dbReference>
<dbReference type="PROSITE" id="PS51678">
    <property type="entry name" value="SAM_MT_PRMT"/>
    <property type="match status" value="1"/>
</dbReference>
<dbReference type="AlphaFoldDB" id="I2H777"/>
<keyword evidence="1 4" id="KW-0489">Methyltransferase</keyword>
<dbReference type="GO" id="GO:0046656">
    <property type="term" value="P:folic acid biosynthetic process"/>
    <property type="evidence" value="ECO:0007669"/>
    <property type="project" value="EnsemblFungi"/>
</dbReference>
<organism evidence="6 7">
    <name type="scientific">Henningerozyma blattae (strain ATCC 34711 / CBS 6284 / DSM 70876 / NBRC 10599 / NRRL Y-10934 / UCD 77-7)</name>
    <name type="common">Yeast</name>
    <name type="synonym">Tetrapisispora blattae</name>
    <dbReference type="NCBI Taxonomy" id="1071380"/>
    <lineage>
        <taxon>Eukaryota</taxon>
        <taxon>Fungi</taxon>
        <taxon>Dikarya</taxon>
        <taxon>Ascomycota</taxon>
        <taxon>Saccharomycotina</taxon>
        <taxon>Saccharomycetes</taxon>
        <taxon>Saccharomycetales</taxon>
        <taxon>Saccharomycetaceae</taxon>
        <taxon>Henningerozyma</taxon>
    </lineage>
</organism>
<evidence type="ECO:0000256" key="4">
    <source>
        <dbReference type="PROSITE-ProRule" id="PRU01015"/>
    </source>
</evidence>
<dbReference type="InterPro" id="IPR025799">
    <property type="entry name" value="Arg_MeTrfase"/>
</dbReference>
<dbReference type="GeneID" id="14497361"/>
<keyword evidence="2 4" id="KW-0808">Transferase</keyword>